<protein>
    <recommendedName>
        <fullName evidence="4">DUF1585 domain-containing protein</fullName>
    </recommendedName>
</protein>
<feature type="domain" description="DUF1588" evidence="2">
    <location>
        <begin position="1"/>
        <end position="39"/>
    </location>
</feature>
<feature type="non-terminal residue" evidence="3">
    <location>
        <position position="1"/>
    </location>
</feature>
<gene>
    <name evidence="3" type="ORF">METZ01_LOCUS132344</name>
</gene>
<sequence>RERMEEHRSNPACMSCHQVIDPLGLALENFDATGAWRIKDSGSPIESTGVLYDGTVMEGAAGLRAALLDRPEVFLSTFTQNLMAYALGRRVEYTDIPTVRNITRQAVADGYRISSLVLGVINSSAFKMSTRDVTEVVPSARQ</sequence>
<feature type="domain" description="DUF1585" evidence="1">
    <location>
        <begin position="53"/>
        <end position="126"/>
    </location>
</feature>
<evidence type="ECO:0008006" key="4">
    <source>
        <dbReference type="Google" id="ProtNLM"/>
    </source>
</evidence>
<proteinExistence type="predicted"/>
<dbReference type="AlphaFoldDB" id="A0A381YRA1"/>
<name>A0A381YRA1_9ZZZZ</name>
<dbReference type="Pfam" id="PF07627">
    <property type="entry name" value="PSCyt3"/>
    <property type="match status" value="1"/>
</dbReference>
<dbReference type="InterPro" id="IPR011478">
    <property type="entry name" value="DUF1585"/>
</dbReference>
<organism evidence="3">
    <name type="scientific">marine metagenome</name>
    <dbReference type="NCBI Taxonomy" id="408172"/>
    <lineage>
        <taxon>unclassified sequences</taxon>
        <taxon>metagenomes</taxon>
        <taxon>ecological metagenomes</taxon>
    </lineage>
</organism>
<evidence type="ECO:0000259" key="2">
    <source>
        <dbReference type="Pfam" id="PF07627"/>
    </source>
</evidence>
<evidence type="ECO:0000313" key="3">
    <source>
        <dbReference type="EMBL" id="SVA79490.1"/>
    </source>
</evidence>
<evidence type="ECO:0000259" key="1">
    <source>
        <dbReference type="Pfam" id="PF07624"/>
    </source>
</evidence>
<dbReference type="Pfam" id="PF07624">
    <property type="entry name" value="PSD2"/>
    <property type="match status" value="1"/>
</dbReference>
<dbReference type="EMBL" id="UINC01018852">
    <property type="protein sequence ID" value="SVA79490.1"/>
    <property type="molecule type" value="Genomic_DNA"/>
</dbReference>
<dbReference type="InterPro" id="IPR013039">
    <property type="entry name" value="DUF1588"/>
</dbReference>
<accession>A0A381YRA1</accession>
<reference evidence="3" key="1">
    <citation type="submission" date="2018-05" db="EMBL/GenBank/DDBJ databases">
        <authorList>
            <person name="Lanie J.A."/>
            <person name="Ng W.-L."/>
            <person name="Kazmierczak K.M."/>
            <person name="Andrzejewski T.M."/>
            <person name="Davidsen T.M."/>
            <person name="Wayne K.J."/>
            <person name="Tettelin H."/>
            <person name="Glass J.I."/>
            <person name="Rusch D."/>
            <person name="Podicherti R."/>
            <person name="Tsui H.-C.T."/>
            <person name="Winkler M.E."/>
        </authorList>
    </citation>
    <scope>NUCLEOTIDE SEQUENCE</scope>
</reference>